<accession>A0A371FE50</accession>
<dbReference type="AlphaFoldDB" id="A0A371FE50"/>
<dbReference type="PANTHER" id="PTHR48475">
    <property type="entry name" value="RIBONUCLEASE H"/>
    <property type="match status" value="1"/>
</dbReference>
<comment type="caution">
    <text evidence="2">The sequence shown here is derived from an EMBL/GenBank/DDBJ whole genome shotgun (WGS) entry which is preliminary data.</text>
</comment>
<protein>
    <submittedName>
        <fullName evidence="2">Uncharacterized protein</fullName>
    </submittedName>
</protein>
<dbReference type="OrthoDB" id="654211at2759"/>
<evidence type="ECO:0000313" key="2">
    <source>
        <dbReference type="EMBL" id="RDX76530.1"/>
    </source>
</evidence>
<proteinExistence type="predicted"/>
<organism evidence="2 3">
    <name type="scientific">Mucuna pruriens</name>
    <name type="common">Velvet bean</name>
    <name type="synonym">Dolichos pruriens</name>
    <dbReference type="NCBI Taxonomy" id="157652"/>
    <lineage>
        <taxon>Eukaryota</taxon>
        <taxon>Viridiplantae</taxon>
        <taxon>Streptophyta</taxon>
        <taxon>Embryophyta</taxon>
        <taxon>Tracheophyta</taxon>
        <taxon>Spermatophyta</taxon>
        <taxon>Magnoliopsida</taxon>
        <taxon>eudicotyledons</taxon>
        <taxon>Gunneridae</taxon>
        <taxon>Pentapetalae</taxon>
        <taxon>rosids</taxon>
        <taxon>fabids</taxon>
        <taxon>Fabales</taxon>
        <taxon>Fabaceae</taxon>
        <taxon>Papilionoideae</taxon>
        <taxon>50 kb inversion clade</taxon>
        <taxon>NPAAA clade</taxon>
        <taxon>indigoferoid/millettioid clade</taxon>
        <taxon>Phaseoleae</taxon>
        <taxon>Mucuna</taxon>
    </lineage>
</organism>
<dbReference type="EMBL" id="QJKJ01009476">
    <property type="protein sequence ID" value="RDX76530.1"/>
    <property type="molecule type" value="Genomic_DNA"/>
</dbReference>
<feature type="region of interest" description="Disordered" evidence="1">
    <location>
        <begin position="122"/>
        <end position="145"/>
    </location>
</feature>
<reference evidence="2" key="1">
    <citation type="submission" date="2018-05" db="EMBL/GenBank/DDBJ databases">
        <title>Draft genome of Mucuna pruriens seed.</title>
        <authorList>
            <person name="Nnadi N.E."/>
            <person name="Vos R."/>
            <person name="Hasami M.H."/>
            <person name="Devisetty U.K."/>
            <person name="Aguiy J.C."/>
        </authorList>
    </citation>
    <scope>NUCLEOTIDE SEQUENCE [LARGE SCALE GENOMIC DNA]</scope>
    <source>
        <strain evidence="2">JCA_2017</strain>
    </source>
</reference>
<feature type="compositionally biased region" description="Polar residues" evidence="1">
    <location>
        <begin position="136"/>
        <end position="145"/>
    </location>
</feature>
<sequence length="145" mass="16410">MTDALATLSAMLQVNRGKEMTIHVRQHTKMAHCQQVGEVEIDGKPWYHDDEEYLKRGIYPTKATENDKRTLRRLAIGFLLSRIILYKRSVDSTLLHCVDDCEAQEIMEKCMGEPSAPTLMATPSPAKSFKPDSTGPRWSQTVANM</sequence>
<name>A0A371FE50_MUCPR</name>
<gene>
    <name evidence="2" type="ORF">CR513_43467</name>
</gene>
<evidence type="ECO:0000256" key="1">
    <source>
        <dbReference type="SAM" id="MobiDB-lite"/>
    </source>
</evidence>
<dbReference type="Proteomes" id="UP000257109">
    <property type="component" value="Unassembled WGS sequence"/>
</dbReference>
<keyword evidence="3" id="KW-1185">Reference proteome</keyword>
<feature type="non-terminal residue" evidence="2">
    <location>
        <position position="1"/>
    </location>
</feature>
<evidence type="ECO:0000313" key="3">
    <source>
        <dbReference type="Proteomes" id="UP000257109"/>
    </source>
</evidence>
<dbReference type="PANTHER" id="PTHR48475:SF1">
    <property type="entry name" value="RNASE H TYPE-1 DOMAIN-CONTAINING PROTEIN"/>
    <property type="match status" value="1"/>
</dbReference>